<evidence type="ECO:0000259" key="6">
    <source>
        <dbReference type="Pfam" id="PF02826"/>
    </source>
</evidence>
<dbReference type="InterPro" id="IPR029753">
    <property type="entry name" value="D-isomer_DH_CS"/>
</dbReference>
<sequence>MKKGRVNLKQNILVSFNPNSKQREIIENELSEKANIYYLESDTNRTEAIEKADIIFSWNPIREFDDEEYKYFENVKLMQLLSAGGDHLPFEFFPNSLIVAGNVGAYAQAMAEHALAMALSLSKNLFVNHQKIKEGVFDQSSQGKLVHGANFAIIGFGGIGKEIYKLLQPFEPKIYAINTSGKTDLNVFFAGTVEDLNYVLSNADFIFITIPLTQKTKGMIGKTELNNMKDDAILVNVARGEIIDQKDLYDHLLSHPKFKAGIDAWWIEPFRHGEFKVDYPFVELPNVIGSPHNSGMVPGSMLKATEFAVKNILEFLNGNKIKGVFNRAEYL</sequence>
<evidence type="ECO:0000256" key="4">
    <source>
        <dbReference type="RuleBase" id="RU003719"/>
    </source>
</evidence>
<evidence type="ECO:0000259" key="5">
    <source>
        <dbReference type="Pfam" id="PF00389"/>
    </source>
</evidence>
<evidence type="ECO:0000313" key="7">
    <source>
        <dbReference type="EMBL" id="TFZ41757.1"/>
    </source>
</evidence>
<organism evidence="7 8">
    <name type="scientific">Soehngenia longivitae</name>
    <dbReference type="NCBI Taxonomy" id="2562294"/>
    <lineage>
        <taxon>Bacteria</taxon>
        <taxon>Bacillati</taxon>
        <taxon>Bacillota</taxon>
        <taxon>Tissierellia</taxon>
        <taxon>Tissierellales</taxon>
        <taxon>Tissierellaceae</taxon>
        <taxon>Soehngenia</taxon>
    </lineage>
</organism>
<name>A0A4Z0DA52_9FIRM</name>
<evidence type="ECO:0000313" key="8">
    <source>
        <dbReference type="Proteomes" id="UP000298381"/>
    </source>
</evidence>
<comment type="caution">
    <text evidence="7">The sequence shown here is derived from an EMBL/GenBank/DDBJ whole genome shotgun (WGS) entry which is preliminary data.</text>
</comment>
<dbReference type="Pfam" id="PF02826">
    <property type="entry name" value="2-Hacid_dh_C"/>
    <property type="match status" value="1"/>
</dbReference>
<dbReference type="Gene3D" id="3.40.50.720">
    <property type="entry name" value="NAD(P)-binding Rossmann-like Domain"/>
    <property type="match status" value="2"/>
</dbReference>
<dbReference type="Pfam" id="PF00389">
    <property type="entry name" value="2-Hacid_dh"/>
    <property type="match status" value="1"/>
</dbReference>
<dbReference type="EMBL" id="SRIB01000001">
    <property type="protein sequence ID" value="TFZ41757.1"/>
    <property type="molecule type" value="Genomic_DNA"/>
</dbReference>
<dbReference type="PROSITE" id="PS00671">
    <property type="entry name" value="D_2_HYDROXYACID_DH_3"/>
    <property type="match status" value="1"/>
</dbReference>
<dbReference type="Proteomes" id="UP000298381">
    <property type="component" value="Unassembled WGS sequence"/>
</dbReference>
<keyword evidence="2 4" id="KW-0560">Oxidoreductase</keyword>
<feature type="domain" description="D-isomer specific 2-hydroxyacid dehydrogenase NAD-binding" evidence="6">
    <location>
        <begin position="115"/>
        <end position="293"/>
    </location>
</feature>
<dbReference type="AlphaFoldDB" id="A0A4Z0DA52"/>
<keyword evidence="8" id="KW-1185">Reference proteome</keyword>
<dbReference type="PANTHER" id="PTHR43333:SF1">
    <property type="entry name" value="D-ISOMER SPECIFIC 2-HYDROXYACID DEHYDROGENASE NAD-BINDING DOMAIN-CONTAINING PROTEIN"/>
    <property type="match status" value="1"/>
</dbReference>
<evidence type="ECO:0000256" key="2">
    <source>
        <dbReference type="ARBA" id="ARBA00023002"/>
    </source>
</evidence>
<keyword evidence="3" id="KW-0520">NAD</keyword>
<dbReference type="CDD" id="cd12165">
    <property type="entry name" value="2-Hacid_dh_6"/>
    <property type="match status" value="1"/>
</dbReference>
<dbReference type="SUPFAM" id="SSF52283">
    <property type="entry name" value="Formate/glycerate dehydrogenase catalytic domain-like"/>
    <property type="match status" value="1"/>
</dbReference>
<dbReference type="InterPro" id="IPR006139">
    <property type="entry name" value="D-isomer_2_OHA_DH_cat_dom"/>
</dbReference>
<gene>
    <name evidence="7" type="ORF">E4100_01075</name>
</gene>
<accession>A0A4Z0DA52</accession>
<reference evidence="7 8" key="1">
    <citation type="submission" date="2019-03" db="EMBL/GenBank/DDBJ databases">
        <title>Draft genome sequence data and analysis of a Fermenting Bacterium, Soehngenia longevitae strain 1933PT, isolated from petroleum reservoir in Azerbaijan.</title>
        <authorList>
            <person name="Grouzdev D.S."/>
            <person name="Bidzhieva S.K."/>
            <person name="Sokolova D.S."/>
            <person name="Tourova T.P."/>
            <person name="Poltaraus A.B."/>
            <person name="Nazina T.N."/>
        </authorList>
    </citation>
    <scope>NUCLEOTIDE SEQUENCE [LARGE SCALE GENOMIC DNA]</scope>
    <source>
        <strain evidence="7 8">1933P</strain>
    </source>
</reference>
<evidence type="ECO:0000256" key="3">
    <source>
        <dbReference type="ARBA" id="ARBA00023027"/>
    </source>
</evidence>
<dbReference type="InterPro" id="IPR036291">
    <property type="entry name" value="NAD(P)-bd_dom_sf"/>
</dbReference>
<dbReference type="PANTHER" id="PTHR43333">
    <property type="entry name" value="2-HACID_DH_C DOMAIN-CONTAINING PROTEIN"/>
    <property type="match status" value="1"/>
</dbReference>
<dbReference type="GO" id="GO:0016616">
    <property type="term" value="F:oxidoreductase activity, acting on the CH-OH group of donors, NAD or NADP as acceptor"/>
    <property type="evidence" value="ECO:0007669"/>
    <property type="project" value="InterPro"/>
</dbReference>
<proteinExistence type="inferred from homology"/>
<comment type="similarity">
    <text evidence="1 4">Belongs to the D-isomer specific 2-hydroxyacid dehydrogenase family.</text>
</comment>
<dbReference type="SUPFAM" id="SSF51735">
    <property type="entry name" value="NAD(P)-binding Rossmann-fold domains"/>
    <property type="match status" value="1"/>
</dbReference>
<protein>
    <submittedName>
        <fullName evidence="7">Hydroxyacid dehydrogenase</fullName>
    </submittedName>
</protein>
<dbReference type="InterPro" id="IPR006140">
    <property type="entry name" value="D-isomer_DH_NAD-bd"/>
</dbReference>
<dbReference type="OrthoDB" id="9805416at2"/>
<dbReference type="GO" id="GO:0051287">
    <property type="term" value="F:NAD binding"/>
    <property type="evidence" value="ECO:0007669"/>
    <property type="project" value="InterPro"/>
</dbReference>
<feature type="domain" description="D-isomer specific 2-hydroxyacid dehydrogenase catalytic" evidence="5">
    <location>
        <begin position="19"/>
        <end position="324"/>
    </location>
</feature>
<evidence type="ECO:0000256" key="1">
    <source>
        <dbReference type="ARBA" id="ARBA00005854"/>
    </source>
</evidence>